<gene>
    <name evidence="1" type="ORF">VITFI_CDS2078</name>
</gene>
<organism evidence="1 2">
    <name type="scientific">Vitreoscilla filiformis</name>
    <dbReference type="NCBI Taxonomy" id="63"/>
    <lineage>
        <taxon>Bacteria</taxon>
        <taxon>Pseudomonadati</taxon>
        <taxon>Pseudomonadota</taxon>
        <taxon>Betaproteobacteria</taxon>
        <taxon>Neisseriales</taxon>
        <taxon>Neisseriaceae</taxon>
        <taxon>Vitreoscilla</taxon>
    </lineage>
</organism>
<evidence type="ECO:0008006" key="3">
    <source>
        <dbReference type="Google" id="ProtNLM"/>
    </source>
</evidence>
<dbReference type="Pfam" id="PF14384">
    <property type="entry name" value="BrnA_antitoxin"/>
    <property type="match status" value="1"/>
</dbReference>
<evidence type="ECO:0000313" key="1">
    <source>
        <dbReference type="EMBL" id="ASM77856.1"/>
    </source>
</evidence>
<dbReference type="AlphaFoldDB" id="A0A221KFQ9"/>
<keyword evidence="2" id="KW-1185">Reference proteome</keyword>
<accession>A0A221KFQ9</accession>
<dbReference type="Proteomes" id="UP000199729">
    <property type="component" value="Chromosome"/>
</dbReference>
<dbReference type="EMBL" id="CP022423">
    <property type="protein sequence ID" value="ASM77856.1"/>
    <property type="molecule type" value="Genomic_DNA"/>
</dbReference>
<name>A0A221KFQ9_VITFI</name>
<proteinExistence type="predicted"/>
<protein>
    <recommendedName>
        <fullName evidence="3">Antitoxin</fullName>
    </recommendedName>
</protein>
<dbReference type="KEGG" id="vff:VITFI_CDS2078"/>
<reference evidence="1 2" key="1">
    <citation type="submission" date="2017-07" db="EMBL/GenBank/DDBJ databases">
        <title>Complete Genome Sequence of the cosmetic ferment Vitreoscilla filiformis (ATCC15551).</title>
        <authorList>
            <person name="Contreras S."/>
            <person name="Sagory-Zalkind P."/>
            <person name="Blanquart H."/>
            <person name="Iltis A."/>
            <person name="Morand S.C."/>
        </authorList>
    </citation>
    <scope>NUCLEOTIDE SEQUENCE [LARGE SCALE GENOMIC DNA]</scope>
    <source>
        <strain evidence="1 2">ATCC 15551</strain>
    </source>
</reference>
<sequence length="102" mass="10833">MKTLDLDKVAAAIEADAGQPLPGLRESLAEAQAGVYACVTSREEIARRTRGRPVGSVQAATKAPVKLRLDPDLLAALKATGRGWQTRVNDALREDLKAGRLG</sequence>
<evidence type="ECO:0000313" key="2">
    <source>
        <dbReference type="Proteomes" id="UP000199729"/>
    </source>
</evidence>
<dbReference type="InterPro" id="IPR025528">
    <property type="entry name" value="BrnA_antitoxin"/>
</dbReference>